<feature type="signal peptide" evidence="2">
    <location>
        <begin position="1"/>
        <end position="19"/>
    </location>
</feature>
<feature type="compositionally biased region" description="Low complexity" evidence="1">
    <location>
        <begin position="105"/>
        <end position="123"/>
    </location>
</feature>
<evidence type="ECO:0000256" key="1">
    <source>
        <dbReference type="SAM" id="MobiDB-lite"/>
    </source>
</evidence>
<dbReference type="VEuPathDB" id="VectorBase:AFUN001336"/>
<sequence length="258" mass="28469">MDVFIALLFVLGLMYPSSAVMANDLPALVRIVRQQNKLPMETTVPTDPEDSEPNYDDEQSVRDITQHVPFINQAPQSKTIETLQKQSLVSTTAKPTVQIVKSPVQSQTASQSQIASKPSSKPSAPNPNNPSKNISSTLPPTASTSSSQQKSDDSSKPIPIVLNVNVLVHSESEKHPTECADCNHQTKPSPHKCQSFKSPHIEGSKIVKNLNRMPKHMPRQNIKPIKIQVPIKMKVPIDVPSGNEQYYGHKAQAYRKNN</sequence>
<dbReference type="EnsemblMetazoa" id="AFUN001336-RA">
    <property type="protein sequence ID" value="AFUN001336-PA"/>
    <property type="gene ID" value="AFUN001336"/>
</dbReference>
<dbReference type="AlphaFoldDB" id="A0A182R594"/>
<feature type="compositionally biased region" description="Acidic residues" evidence="1">
    <location>
        <begin position="47"/>
        <end position="58"/>
    </location>
</feature>
<feature type="compositionally biased region" description="Low complexity" evidence="1">
    <location>
        <begin position="129"/>
        <end position="149"/>
    </location>
</feature>
<feature type="chain" id="PRO_5017604065" evidence="2">
    <location>
        <begin position="20"/>
        <end position="258"/>
    </location>
</feature>
<feature type="region of interest" description="Disordered" evidence="1">
    <location>
        <begin position="39"/>
        <end position="60"/>
    </location>
</feature>
<keyword evidence="2" id="KW-0732">Signal</keyword>
<name>A0A182R594_ANOFN</name>
<dbReference type="VEuPathDB" id="VectorBase:AFUN2_002965"/>
<evidence type="ECO:0000256" key="2">
    <source>
        <dbReference type="SAM" id="SignalP"/>
    </source>
</evidence>
<organism evidence="3">
    <name type="scientific">Anopheles funestus</name>
    <name type="common">African malaria mosquito</name>
    <dbReference type="NCBI Taxonomy" id="62324"/>
    <lineage>
        <taxon>Eukaryota</taxon>
        <taxon>Metazoa</taxon>
        <taxon>Ecdysozoa</taxon>
        <taxon>Arthropoda</taxon>
        <taxon>Hexapoda</taxon>
        <taxon>Insecta</taxon>
        <taxon>Pterygota</taxon>
        <taxon>Neoptera</taxon>
        <taxon>Endopterygota</taxon>
        <taxon>Diptera</taxon>
        <taxon>Nematocera</taxon>
        <taxon>Culicoidea</taxon>
        <taxon>Culicidae</taxon>
        <taxon>Anophelinae</taxon>
        <taxon>Anopheles</taxon>
    </lineage>
</organism>
<evidence type="ECO:0000313" key="3">
    <source>
        <dbReference type="EnsemblMetazoa" id="AFUN001336-PA"/>
    </source>
</evidence>
<protein>
    <submittedName>
        <fullName evidence="3">Uncharacterized protein</fullName>
    </submittedName>
</protein>
<accession>A0A182R594</accession>
<reference evidence="3" key="1">
    <citation type="submission" date="2020-05" db="UniProtKB">
        <authorList>
            <consortium name="EnsemblMetazoa"/>
        </authorList>
    </citation>
    <scope>IDENTIFICATION</scope>
    <source>
        <strain evidence="3">FUMOZ</strain>
    </source>
</reference>
<feature type="region of interest" description="Disordered" evidence="1">
    <location>
        <begin position="101"/>
        <end position="158"/>
    </location>
</feature>
<proteinExistence type="predicted"/>